<keyword evidence="1" id="KW-0472">Membrane</keyword>
<proteinExistence type="predicted"/>
<evidence type="ECO:0000256" key="1">
    <source>
        <dbReference type="SAM" id="Phobius"/>
    </source>
</evidence>
<keyword evidence="2" id="KW-0496">Mitochondrion</keyword>
<name>I6LNM0_9HEMI</name>
<dbReference type="AlphaFoldDB" id="I6LNM0"/>
<keyword evidence="1" id="KW-1133">Transmembrane helix</keyword>
<protein>
    <submittedName>
        <fullName evidence="2">ATP synthase F0 subunit 8</fullName>
    </submittedName>
</protein>
<evidence type="ECO:0000313" key="2">
    <source>
        <dbReference type="EMBL" id="ADQ64024.1"/>
    </source>
</evidence>
<feature type="transmembrane region" description="Helical" evidence="1">
    <location>
        <begin position="12"/>
        <end position="30"/>
    </location>
</feature>
<accession>I6LNM0</accession>
<organism evidence="2">
    <name type="scientific">Aradacanthia heissi</name>
    <dbReference type="NCBI Taxonomy" id="928818"/>
    <lineage>
        <taxon>Eukaryota</taxon>
        <taxon>Metazoa</taxon>
        <taxon>Ecdysozoa</taxon>
        <taxon>Arthropoda</taxon>
        <taxon>Hexapoda</taxon>
        <taxon>Insecta</taxon>
        <taxon>Pterygota</taxon>
        <taxon>Neoptera</taxon>
        <taxon>Paraneoptera</taxon>
        <taxon>Hemiptera</taxon>
        <taxon>Heteroptera</taxon>
        <taxon>Panheteroptera</taxon>
        <taxon>Pentatomomorpha</taxon>
        <taxon>Aradoidea</taxon>
        <taxon>Aradidae</taxon>
        <taxon>Calisiinae</taxon>
        <taxon>Aradacanthia</taxon>
    </lineage>
</organism>
<gene>
    <name evidence="2" type="primary">ATP8</name>
</gene>
<keyword evidence="1" id="KW-0812">Transmembrane</keyword>
<reference evidence="2" key="1">
    <citation type="journal article" date="2012" name="Zootaxa">
        <title>The complete mitochondrial genome of the flat bug Aradacanthia heissi (Hemiptera: Aradidae).</title>
        <authorList>
            <person name="Shi A.M."/>
            <person name="Li H."/>
            <person name="Bai X.S."/>
            <person name="Dai X."/>
            <person name="Chang J."/>
            <person name="Guilbert E."/>
            <person name="Cai W.Z."/>
        </authorList>
    </citation>
    <scope>NUCLEOTIDE SEQUENCE</scope>
</reference>
<dbReference type="EMBL" id="HQ441233">
    <property type="protein sequence ID" value="ADQ64024.1"/>
    <property type="molecule type" value="Genomic_DNA"/>
</dbReference>
<geneLocation type="mitochondrion" evidence="2"/>
<sequence>MPQMAPMMWYMYYMMTIIMLMMICMMIYFSKSKETGYNKMKLIKPMVNWKW</sequence>